<sequence length="94" mass="10188">MSVLGLARRASSFQWHHVEVRTSPPRSLLSLTREAEPRAKEAVVRAREELGDSGDIGQVILAVEDDVVDLVVELATGGFAGPSYNKTVLLVSEM</sequence>
<gene>
    <name evidence="1" type="ORF">HPBE_LOCUS9510</name>
</gene>
<name>A0A183FPH0_HELPZ</name>
<accession>A0A3P8C8E7</accession>
<keyword evidence="2" id="KW-1185">Reference proteome</keyword>
<evidence type="ECO:0000313" key="2">
    <source>
        <dbReference type="Proteomes" id="UP000050761"/>
    </source>
</evidence>
<dbReference type="WBParaSite" id="HPBE_0000950901-mRNA-1">
    <property type="protein sequence ID" value="HPBE_0000950901-mRNA-1"/>
    <property type="gene ID" value="HPBE_0000950901"/>
</dbReference>
<reference evidence="1 2" key="1">
    <citation type="submission" date="2018-11" db="EMBL/GenBank/DDBJ databases">
        <authorList>
            <consortium name="Pathogen Informatics"/>
        </authorList>
    </citation>
    <scope>NUCLEOTIDE SEQUENCE [LARGE SCALE GENOMIC DNA]</scope>
</reference>
<reference evidence="3" key="2">
    <citation type="submission" date="2019-09" db="UniProtKB">
        <authorList>
            <consortium name="WormBaseParasite"/>
        </authorList>
    </citation>
    <scope>IDENTIFICATION</scope>
</reference>
<evidence type="ECO:0000313" key="3">
    <source>
        <dbReference type="WBParaSite" id="HPBE_0000950901-mRNA-1"/>
    </source>
</evidence>
<proteinExistence type="predicted"/>
<organism evidence="2 3">
    <name type="scientific">Heligmosomoides polygyrus</name>
    <name type="common">Parasitic roundworm</name>
    <dbReference type="NCBI Taxonomy" id="6339"/>
    <lineage>
        <taxon>Eukaryota</taxon>
        <taxon>Metazoa</taxon>
        <taxon>Ecdysozoa</taxon>
        <taxon>Nematoda</taxon>
        <taxon>Chromadorea</taxon>
        <taxon>Rhabditida</taxon>
        <taxon>Rhabditina</taxon>
        <taxon>Rhabditomorpha</taxon>
        <taxon>Strongyloidea</taxon>
        <taxon>Heligmosomidae</taxon>
        <taxon>Heligmosomoides</taxon>
    </lineage>
</organism>
<dbReference type="Proteomes" id="UP000050761">
    <property type="component" value="Unassembled WGS sequence"/>
</dbReference>
<dbReference type="EMBL" id="UZAH01026460">
    <property type="protein sequence ID" value="VDO81075.1"/>
    <property type="molecule type" value="Genomic_DNA"/>
</dbReference>
<protein>
    <submittedName>
        <fullName evidence="1 3">Uncharacterized protein</fullName>
    </submittedName>
</protein>
<dbReference type="AlphaFoldDB" id="A0A183FPH0"/>
<accession>A0A183FPH0</accession>
<evidence type="ECO:0000313" key="1">
    <source>
        <dbReference type="EMBL" id="VDO81075.1"/>
    </source>
</evidence>